<feature type="transmembrane region" description="Helical" evidence="4">
    <location>
        <begin position="1626"/>
        <end position="1647"/>
    </location>
</feature>
<keyword evidence="8" id="KW-1185">Reference proteome</keyword>
<accession>A0A812SI95</accession>
<feature type="repeat" description="ANK" evidence="3">
    <location>
        <begin position="1006"/>
        <end position="1038"/>
    </location>
</feature>
<keyword evidence="4" id="KW-0472">Membrane</keyword>
<evidence type="ECO:0000259" key="5">
    <source>
        <dbReference type="PROSITE" id="PS50127"/>
    </source>
</evidence>
<dbReference type="InterPro" id="IPR002110">
    <property type="entry name" value="Ankyrin_rpt"/>
</dbReference>
<keyword evidence="2 3" id="KW-0040">ANK repeat</keyword>
<dbReference type="Gene3D" id="3.40.50.410">
    <property type="entry name" value="von Willebrand factor, type A domain"/>
    <property type="match status" value="1"/>
</dbReference>
<feature type="transmembrane region" description="Helical" evidence="4">
    <location>
        <begin position="1597"/>
        <end position="1619"/>
    </location>
</feature>
<dbReference type="CDD" id="cd00198">
    <property type="entry name" value="vWFA"/>
    <property type="match status" value="1"/>
</dbReference>
<feature type="transmembrane region" description="Helical" evidence="4">
    <location>
        <begin position="1743"/>
        <end position="1764"/>
    </location>
</feature>
<keyword evidence="1" id="KW-0677">Repeat</keyword>
<dbReference type="InterPro" id="IPR036465">
    <property type="entry name" value="vWFA_dom_sf"/>
</dbReference>
<dbReference type="SUPFAM" id="SSF48403">
    <property type="entry name" value="Ankyrin repeat"/>
    <property type="match status" value="2"/>
</dbReference>
<keyword evidence="4" id="KW-0812">Transmembrane</keyword>
<feature type="domain" description="UBC core" evidence="5">
    <location>
        <begin position="410"/>
        <end position="589"/>
    </location>
</feature>
<dbReference type="InterPro" id="IPR002035">
    <property type="entry name" value="VWF_A"/>
</dbReference>
<comment type="caution">
    <text evidence="7">The sequence shown here is derived from an EMBL/GenBank/DDBJ whole genome shotgun (WGS) entry which is preliminary data.</text>
</comment>
<feature type="transmembrane region" description="Helical" evidence="4">
    <location>
        <begin position="1770"/>
        <end position="1790"/>
    </location>
</feature>
<dbReference type="PROSITE" id="PS50088">
    <property type="entry name" value="ANK_REPEAT"/>
    <property type="match status" value="2"/>
</dbReference>
<name>A0A812SI95_9DINO</name>
<dbReference type="EMBL" id="CAJNJA010021842">
    <property type="protein sequence ID" value="CAE7482570.1"/>
    <property type="molecule type" value="Genomic_DNA"/>
</dbReference>
<feature type="transmembrane region" description="Helical" evidence="4">
    <location>
        <begin position="1659"/>
        <end position="1679"/>
    </location>
</feature>
<dbReference type="Pfam" id="PF12796">
    <property type="entry name" value="Ank_2"/>
    <property type="match status" value="3"/>
</dbReference>
<sequence length="1893" mass="209253">MSAGCLPPRLPCRQFAAGARGAQNCRHKQWLSVGSLLAHTHRTKTVRVLLESESRSSSTAVHFEVGACELVISLKCRIWARLPKAQQRRSGPSRMDLWFNLHEAGDGFLRGTLLSDDLCVGHYAGEAAEIKLEFDLCRQGRETIREAKACGRYLDRITASQLKIEEALLGWLVCRVMVYKFCERSLAYNNPCATGLICFGSSVEERCELTPAYESFRDSISEVMPDGDTRLFDAVQMAAEKLEAWRAQELSKPGKTKPPKLRLVVLSDGCDTSSVKEAPQVAHFLQSKGVVVDAVMIGNETDPDLHAISKASGGYVFRPGSLQDAVRLNELETFLFSLERPPCSRTPVNSMSSLEAYGPAFFPLDPCSEDQVPPRKQPPQLGSCVHGLQDALHQTGGGPGGPGGPEAREARLRRILAEMRYLHREPHPAFDIFPGCDDVGFWKVTVSGPDGTPYAGGVWLLYVVFPPEFPVEPPEVRFITPIKHCNINQSLLESIYGLLLCPDVDDPLDSTLALAFYDDSGLYESSIVDHVQKHAQGKTRADWLALLSAPEEQPAPTPWLQSEAAAAAAIDGRKSQAFCVTDTAKLAAFKEAVELRSLRVSSHLAEFLNRCISLYRSVFATNGGVNGQCMVSSARDRLVTNQISDGSDPDPHYTVLYENNTGNASLLVAAAADGRQALLENLWTNLADQGPQANWHAALAAAVSHKRIDAVHFLLDRGCVQHNCVEPSYAGVPLVIWAASLGQADILDSLVEKKASLQVSPNRKGYAYTALCAAVRFSRGFEDALSVIKYVVKRPADFRWLVRQRRYGKSPMILAAENMNPASLEILLKAGVSPDSPEQTAVWGETAIHKAAFGNNLGSIKLLWKFRANVEAQSGQGRTAVAVAADNGWKDIVRYLVDVCRANICTPDLWGRSATHLAALKGHLKVIKILEHEQGAFTRCINQRDEDGLNVLDIAAKQNHTNLVQHLLPKIEDKTTALFWAAAGYPKLVEQLLQKVPSSIAAKQPDGRTALHHAAEAGDVESLRVLLRWKADLGSLDVYGASPLCAAARSAQPTAVDALLSARAWVGSGDWTCLDDAAVAAKWWDPERQKWGMAKNCSLLLASRAGERGAKSWAAVLHGEVTEDPKATLSIGKLGWTSLHWAVMLRNFDMIQRIATENPGVCASGDSRGRTALSLASKLGLLKAVDVLANPELNGTDVVGRSPLMWAARRGHAGICNKLLQLRADPYQRDASRNTLMHLAALSGNRTVVDVFNKTLDTKSKAQNQLGETALFSAVHSKNISLVKYMLSELNYSANHANILGRTALFDSLRSCQNRVWQLLKEETNIDQRDYLDFRIDEMPEYKSSVCLKRTETKDLWTLDAQVTSTSFREKLVDVAGDEDFHKYLLVTLALSVLEPLAWARSFGKRWFCLVSDTSDNEATDEHTETTESSQGRVARVIRGRSSMTCCQRDLRVSVRATKIQTGAKEFAKLGWHVQRAFFARCLDVVALLVFPTIMSRVLAWWHTVTWVLVTCILPLWFRDLGPLLTRPARFLGVRDLWAWLRTAYLLMQLVWCILMNGDAWIKQHEYLWDLGSYPMSELNQISRDEFPIPFPPLLQAGWLAFEIVCALGALCVGSLWLLRRASPSDALTCIFFSLAGVFGLLLLLFWPEGEATLPVSLADILVAYRAAVLLLTLLWIMMNLPVFQSSVRCDVQAEDQVPLSKVAERVYRVAEQRRDLGSCSPGDDAFFQRHCKPETRFTTLKATLLWILDIFLDLQTVIIFAAARSYVTASLILGAFLWALLAAASAGALSKIGSALRQTVRTQVRAEEYQQVLDLEESIEVPISLIATTFSLPFVAHRPASAIMTLASIFMSLVRQASWLYEEFDVCEDMHTYMTERTPRSTSSIPKFFPED</sequence>
<dbReference type="InterPro" id="IPR036770">
    <property type="entry name" value="Ankyrin_rpt-contain_sf"/>
</dbReference>
<evidence type="ECO:0000256" key="2">
    <source>
        <dbReference type="ARBA" id="ARBA00023043"/>
    </source>
</evidence>
<feature type="transmembrane region" description="Helical" evidence="4">
    <location>
        <begin position="1539"/>
        <end position="1562"/>
    </location>
</feature>
<evidence type="ECO:0000259" key="6">
    <source>
        <dbReference type="PROSITE" id="PS50234"/>
    </source>
</evidence>
<feature type="transmembrane region" description="Helical" evidence="4">
    <location>
        <begin position="1501"/>
        <end position="1518"/>
    </location>
</feature>
<dbReference type="Gene3D" id="3.10.110.10">
    <property type="entry name" value="Ubiquitin Conjugating Enzyme"/>
    <property type="match status" value="1"/>
</dbReference>
<dbReference type="SMART" id="SM00248">
    <property type="entry name" value="ANK"/>
    <property type="match status" value="14"/>
</dbReference>
<feature type="domain" description="VWFA" evidence="6">
    <location>
        <begin position="186"/>
        <end position="335"/>
    </location>
</feature>
<dbReference type="PANTHER" id="PTHR24198">
    <property type="entry name" value="ANKYRIN REPEAT AND PROTEIN KINASE DOMAIN-CONTAINING PROTEIN"/>
    <property type="match status" value="1"/>
</dbReference>
<evidence type="ECO:0000256" key="1">
    <source>
        <dbReference type="ARBA" id="ARBA00022737"/>
    </source>
</evidence>
<dbReference type="SUPFAM" id="SSF53300">
    <property type="entry name" value="vWA-like"/>
    <property type="match status" value="1"/>
</dbReference>
<dbReference type="SMART" id="SM00212">
    <property type="entry name" value="UBCc"/>
    <property type="match status" value="1"/>
</dbReference>
<evidence type="ECO:0000313" key="7">
    <source>
        <dbReference type="EMBL" id="CAE7482570.1"/>
    </source>
</evidence>
<proteinExistence type="predicted"/>
<dbReference type="InterPro" id="IPR016135">
    <property type="entry name" value="UBQ-conjugating_enzyme/RWD"/>
</dbReference>
<feature type="repeat" description="ANK" evidence="3">
    <location>
        <begin position="1199"/>
        <end position="1231"/>
    </location>
</feature>
<dbReference type="PROSITE" id="PS50127">
    <property type="entry name" value="UBC_2"/>
    <property type="match status" value="1"/>
</dbReference>
<dbReference type="Proteomes" id="UP000601435">
    <property type="component" value="Unassembled WGS sequence"/>
</dbReference>
<dbReference type="PROSITE" id="PS50234">
    <property type="entry name" value="VWFA"/>
    <property type="match status" value="1"/>
</dbReference>
<reference evidence="7" key="1">
    <citation type="submission" date="2021-02" db="EMBL/GenBank/DDBJ databases">
        <authorList>
            <person name="Dougan E. K."/>
            <person name="Rhodes N."/>
            <person name="Thang M."/>
            <person name="Chan C."/>
        </authorList>
    </citation>
    <scope>NUCLEOTIDE SEQUENCE</scope>
</reference>
<dbReference type="OrthoDB" id="269518at2759"/>
<protein>
    <submittedName>
        <fullName evidence="7">Uncharacterized protein</fullName>
    </submittedName>
</protein>
<dbReference type="PANTHER" id="PTHR24198:SF165">
    <property type="entry name" value="ANKYRIN REPEAT-CONTAINING PROTEIN-RELATED"/>
    <property type="match status" value="1"/>
</dbReference>
<organism evidence="7 8">
    <name type="scientific">Symbiodinium necroappetens</name>
    <dbReference type="NCBI Taxonomy" id="1628268"/>
    <lineage>
        <taxon>Eukaryota</taxon>
        <taxon>Sar</taxon>
        <taxon>Alveolata</taxon>
        <taxon>Dinophyceae</taxon>
        <taxon>Suessiales</taxon>
        <taxon>Symbiodiniaceae</taxon>
        <taxon>Symbiodinium</taxon>
    </lineage>
</organism>
<gene>
    <name evidence="7" type="ORF">SNEC2469_LOCUS13672</name>
</gene>
<dbReference type="Pfam" id="PF00092">
    <property type="entry name" value="VWA"/>
    <property type="match status" value="1"/>
</dbReference>
<dbReference type="InterPro" id="IPR000608">
    <property type="entry name" value="UBC"/>
</dbReference>
<evidence type="ECO:0000256" key="3">
    <source>
        <dbReference type="PROSITE-ProRule" id="PRU00023"/>
    </source>
</evidence>
<dbReference type="Pfam" id="PF00023">
    <property type="entry name" value="Ank"/>
    <property type="match status" value="1"/>
</dbReference>
<evidence type="ECO:0000256" key="4">
    <source>
        <dbReference type="SAM" id="Phobius"/>
    </source>
</evidence>
<keyword evidence="4" id="KW-1133">Transmembrane helix</keyword>
<evidence type="ECO:0000313" key="8">
    <source>
        <dbReference type="Proteomes" id="UP000601435"/>
    </source>
</evidence>
<dbReference type="PROSITE" id="PS50297">
    <property type="entry name" value="ANK_REP_REGION"/>
    <property type="match status" value="1"/>
</dbReference>
<dbReference type="Gene3D" id="1.25.40.20">
    <property type="entry name" value="Ankyrin repeat-containing domain"/>
    <property type="match status" value="3"/>
</dbReference>
<dbReference type="Pfam" id="PF00179">
    <property type="entry name" value="UQ_con"/>
    <property type="match status" value="1"/>
</dbReference>
<dbReference type="SUPFAM" id="SSF54495">
    <property type="entry name" value="UBC-like"/>
    <property type="match status" value="1"/>
</dbReference>